<dbReference type="GO" id="GO:0008610">
    <property type="term" value="P:lipid biosynthetic process"/>
    <property type="evidence" value="ECO:0007669"/>
    <property type="project" value="InterPro"/>
</dbReference>
<keyword evidence="4" id="KW-0560">Oxidoreductase</keyword>
<comment type="similarity">
    <text evidence="1">Belongs to the FAD-binding oxidoreductase/transferase type 4 family.</text>
</comment>
<dbReference type="Gene3D" id="3.30.43.10">
    <property type="entry name" value="Uridine Diphospho-n-acetylenolpyruvylglucosamine Reductase, domain 2"/>
    <property type="match status" value="1"/>
</dbReference>
<feature type="site" description="Important for enzyme activity" evidence="8">
    <location>
        <position position="302"/>
    </location>
</feature>
<dbReference type="GO" id="GO:0016491">
    <property type="term" value="F:oxidoreductase activity"/>
    <property type="evidence" value="ECO:0007669"/>
    <property type="project" value="UniProtKB-KW"/>
</dbReference>
<dbReference type="Gene3D" id="3.30.465.10">
    <property type="match status" value="1"/>
</dbReference>
<dbReference type="InterPro" id="IPR025650">
    <property type="entry name" value="Alkyl-DHAP_Synthase"/>
</dbReference>
<dbReference type="InterPro" id="IPR036318">
    <property type="entry name" value="FAD-bd_PCMH-like_sf"/>
</dbReference>
<proteinExistence type="inferred from homology"/>
<dbReference type="InterPro" id="IPR004113">
    <property type="entry name" value="FAD-bd_oxidored_4_C"/>
</dbReference>
<keyword evidence="3 7" id="KW-0274">FAD</keyword>
<dbReference type="EC" id="2.5.1.26" evidence="10"/>
<dbReference type="Proteomes" id="UP000215027">
    <property type="component" value="Chromosome I"/>
</dbReference>
<feature type="binding site" evidence="6">
    <location>
        <position position="390"/>
    </location>
    <ligand>
        <name>substrate</name>
    </ligand>
</feature>
<evidence type="ECO:0000256" key="4">
    <source>
        <dbReference type="ARBA" id="ARBA00023002"/>
    </source>
</evidence>
<dbReference type="Gene3D" id="3.30.300.330">
    <property type="match status" value="1"/>
</dbReference>
<feature type="domain" description="FAD-binding PCMH-type" evidence="9">
    <location>
        <begin position="87"/>
        <end position="267"/>
    </location>
</feature>
<dbReference type="GO" id="GO:0071949">
    <property type="term" value="F:FAD binding"/>
    <property type="evidence" value="ECO:0007669"/>
    <property type="project" value="InterPro"/>
</dbReference>
<evidence type="ECO:0000259" key="9">
    <source>
        <dbReference type="PROSITE" id="PS51387"/>
    </source>
</evidence>
<dbReference type="RefSeq" id="WP_095042283.1">
    <property type="nucleotide sequence ID" value="NZ_LN890655.1"/>
</dbReference>
<evidence type="ECO:0000256" key="8">
    <source>
        <dbReference type="PIRSR" id="PIRSR625650-4"/>
    </source>
</evidence>
<evidence type="ECO:0000256" key="2">
    <source>
        <dbReference type="ARBA" id="ARBA00022630"/>
    </source>
</evidence>
<dbReference type="PANTHER" id="PTHR46568:SF1">
    <property type="entry name" value="ALKYLDIHYDROXYACETONEPHOSPHATE SYNTHASE, PEROXISOMAL"/>
    <property type="match status" value="1"/>
</dbReference>
<evidence type="ECO:0000256" key="7">
    <source>
        <dbReference type="PIRSR" id="PIRSR625650-3"/>
    </source>
</evidence>
<dbReference type="PANTHER" id="PTHR46568">
    <property type="entry name" value="ALKYLDIHYDROXYACETONEPHOSPHATE SYNTHASE, PEROXISOMAL"/>
    <property type="match status" value="1"/>
</dbReference>
<comment type="cofactor">
    <cofactor evidence="7">
        <name>FAD</name>
        <dbReference type="ChEBI" id="CHEBI:57692"/>
    </cofactor>
</comment>
<keyword evidence="10" id="KW-0808">Transferase</keyword>
<evidence type="ECO:0000256" key="3">
    <source>
        <dbReference type="ARBA" id="ARBA00022827"/>
    </source>
</evidence>
<keyword evidence="11" id="KW-1185">Reference proteome</keyword>
<dbReference type="InterPro" id="IPR016167">
    <property type="entry name" value="FAD-bd_PCMH_sub1"/>
</dbReference>
<feature type="active site" description="Proton donor/acceptor" evidence="5">
    <location>
        <position position="450"/>
    </location>
</feature>
<reference evidence="10" key="1">
    <citation type="submission" date="2016-01" db="EMBL/GenBank/DDBJ databases">
        <authorList>
            <person name="Mcilroy J.S."/>
            <person name="Karst M S."/>
            <person name="Albertsen M."/>
        </authorList>
    </citation>
    <scope>NUCLEOTIDE SEQUENCE</scope>
    <source>
        <strain evidence="10">Cfx-K</strain>
    </source>
</reference>
<dbReference type="KEGG" id="pbf:CFX0092_A0824"/>
<dbReference type="Pfam" id="PF01565">
    <property type="entry name" value="FAD_binding_4"/>
    <property type="match status" value="1"/>
</dbReference>
<keyword evidence="2" id="KW-0285">Flavoprotein</keyword>
<dbReference type="SUPFAM" id="SSF55103">
    <property type="entry name" value="FAD-linked oxidases, C-terminal domain"/>
    <property type="match status" value="1"/>
</dbReference>
<dbReference type="Gene3D" id="3.30.70.3450">
    <property type="match status" value="1"/>
</dbReference>
<dbReference type="SUPFAM" id="SSF56176">
    <property type="entry name" value="FAD-binding/transporter-associated domain-like"/>
    <property type="match status" value="1"/>
</dbReference>
<organism evidence="10 11">
    <name type="scientific">Candidatus Promineifilum breve</name>
    <dbReference type="NCBI Taxonomy" id="1806508"/>
    <lineage>
        <taxon>Bacteria</taxon>
        <taxon>Bacillati</taxon>
        <taxon>Chloroflexota</taxon>
        <taxon>Ardenticatenia</taxon>
        <taxon>Candidatus Promineifilales</taxon>
        <taxon>Candidatus Promineifilaceae</taxon>
        <taxon>Candidatus Promineifilum</taxon>
    </lineage>
</organism>
<dbReference type="AlphaFoldDB" id="A0A160T013"/>
<evidence type="ECO:0000313" key="10">
    <source>
        <dbReference type="EMBL" id="CUS02702.2"/>
    </source>
</evidence>
<dbReference type="InterPro" id="IPR006094">
    <property type="entry name" value="Oxid_FAD_bind_N"/>
</dbReference>
<dbReference type="PROSITE" id="PS51387">
    <property type="entry name" value="FAD_PCMH"/>
    <property type="match status" value="1"/>
</dbReference>
<evidence type="ECO:0000313" key="11">
    <source>
        <dbReference type="Proteomes" id="UP000215027"/>
    </source>
</evidence>
<accession>A0A160T013</accession>
<feature type="binding site" evidence="7">
    <location>
        <begin position="200"/>
        <end position="203"/>
    </location>
    <ligand>
        <name>FAD</name>
        <dbReference type="ChEBI" id="CHEBI:57692"/>
    </ligand>
</feature>
<dbReference type="OrthoDB" id="9767256at2"/>
<evidence type="ECO:0000256" key="6">
    <source>
        <dbReference type="PIRSR" id="PIRSR625650-2"/>
    </source>
</evidence>
<gene>
    <name evidence="10" type="ORF">CFX0092_A0824</name>
</gene>
<dbReference type="GO" id="GO:0008609">
    <property type="term" value="F:alkylglycerone-phosphate synthase activity"/>
    <property type="evidence" value="ECO:0007669"/>
    <property type="project" value="UniProtKB-EC"/>
</dbReference>
<name>A0A160T013_9CHLR</name>
<dbReference type="Pfam" id="PF02913">
    <property type="entry name" value="FAD-oxidase_C"/>
    <property type="match status" value="1"/>
</dbReference>
<feature type="binding site" evidence="7">
    <location>
        <begin position="119"/>
        <end position="125"/>
    </location>
    <ligand>
        <name>FAD</name>
        <dbReference type="ChEBI" id="CHEBI:57692"/>
    </ligand>
</feature>
<sequence length="539" mass="58009">MRRWNGWGDDTIDYPLSARALAFLEEAVGAAVPPRDVSLAEALAAVPASRLAGAAREPAIHVAADDRLRHARGQSLPDWVALRGGRLSAFPDGVAYPVTSAEVARLLAYAAEVDARLIPYGGGTSVVGHINPEPGPRPVLTVNMRRMNRLLRLDAISQLATFGAGVAGPELEAQLRARGFTLGHYPQSFEYSTLGGWVVTRSSGQQSLGYGRIESLFAGGTLLAPAGETVLPPFPASAAGPDLRQLVLGSEGRLGILTDVTVRVSPLPEHEEFHAFFFPGFIEGTTAARRIVQARLPLSLLRLSTPTETRTTLALAGHERLIGLLETMLGVRGVGDEKCLMLCGFTGRPATMRDARHAVIDITKEHGGVNAGRRFGEQWIEGRFRTPYLRNTLWERGYAVDTLETATTWELVPRLLADIESALYSALEDGERVHVFTHLSHVYPHGASIYTTYLFRLAADPDVTLARWAALKGAASRAIISGGGTISHQHGVGRDHASYLAAEKGEVGLAALADVIARFDPDGRLNPGVLIETGWREIA</sequence>
<dbReference type="EMBL" id="LN890655">
    <property type="protein sequence ID" value="CUS02702.2"/>
    <property type="molecule type" value="Genomic_DNA"/>
</dbReference>
<dbReference type="InterPro" id="IPR016169">
    <property type="entry name" value="FAD-bd_PCMH_sub2"/>
</dbReference>
<evidence type="ECO:0000256" key="5">
    <source>
        <dbReference type="PIRSR" id="PIRSR625650-1"/>
    </source>
</evidence>
<evidence type="ECO:0000256" key="1">
    <source>
        <dbReference type="ARBA" id="ARBA00008000"/>
    </source>
</evidence>
<protein>
    <submittedName>
        <fullName evidence="10">Alkylglycerone-phosphate synthase</fullName>
        <ecNumber evidence="10">2.5.1.26</ecNumber>
    </submittedName>
</protein>
<dbReference type="InterPro" id="IPR016166">
    <property type="entry name" value="FAD-bd_PCMH"/>
</dbReference>
<dbReference type="InterPro" id="IPR016164">
    <property type="entry name" value="FAD-linked_Oxase-like_C"/>
</dbReference>